<dbReference type="PANTHER" id="PTHR42790">
    <property type="entry name" value="AMINOTRANSFERASE"/>
    <property type="match status" value="1"/>
</dbReference>
<evidence type="ECO:0000259" key="5">
    <source>
        <dbReference type="Pfam" id="PF00155"/>
    </source>
</evidence>
<dbReference type="SUPFAM" id="SSF53383">
    <property type="entry name" value="PLP-dependent transferases"/>
    <property type="match status" value="1"/>
</dbReference>
<comment type="cofactor">
    <cofactor evidence="1">
        <name>pyridoxal 5'-phosphate</name>
        <dbReference type="ChEBI" id="CHEBI:597326"/>
    </cofactor>
</comment>
<feature type="domain" description="Aminotransferase class I/classII large" evidence="5">
    <location>
        <begin position="57"/>
        <end position="396"/>
    </location>
</feature>
<evidence type="ECO:0000256" key="2">
    <source>
        <dbReference type="ARBA" id="ARBA00022576"/>
    </source>
</evidence>
<keyword evidence="3" id="KW-0808">Transferase</keyword>
<dbReference type="Proteomes" id="UP000231586">
    <property type="component" value="Unassembled WGS sequence"/>
</dbReference>
<accession>A0A2M8WRW4</accession>
<dbReference type="RefSeq" id="WP_100349337.1">
    <property type="nucleotide sequence ID" value="NZ_PGTZ01000007.1"/>
</dbReference>
<keyword evidence="4" id="KW-0663">Pyridoxal phosphate</keyword>
<dbReference type="InterPro" id="IPR015424">
    <property type="entry name" value="PyrdxlP-dep_Trfase"/>
</dbReference>
<evidence type="ECO:0000313" key="6">
    <source>
        <dbReference type="EMBL" id="PJI93682.1"/>
    </source>
</evidence>
<dbReference type="Pfam" id="PF00155">
    <property type="entry name" value="Aminotran_1_2"/>
    <property type="match status" value="1"/>
</dbReference>
<evidence type="ECO:0000313" key="7">
    <source>
        <dbReference type="Proteomes" id="UP000231586"/>
    </source>
</evidence>
<keyword evidence="2" id="KW-0032">Aminotransferase</keyword>
<reference evidence="6 7" key="1">
    <citation type="submission" date="2017-11" db="EMBL/GenBank/DDBJ databases">
        <title>Genomic Encyclopedia of Archaeal and Bacterial Type Strains, Phase II (KMG-II): From Individual Species to Whole Genera.</title>
        <authorList>
            <person name="Goeker M."/>
        </authorList>
    </citation>
    <scope>NUCLEOTIDE SEQUENCE [LARGE SCALE GENOMIC DNA]</scope>
    <source>
        <strain evidence="6 7">DSM 22413</strain>
    </source>
</reference>
<protein>
    <submittedName>
        <fullName evidence="6">2-aminoadipate transaminase</fullName>
    </submittedName>
</protein>
<dbReference type="InterPro" id="IPR015421">
    <property type="entry name" value="PyrdxlP-dep_Trfase_major"/>
</dbReference>
<gene>
    <name evidence="6" type="ORF">CLV34_1156</name>
</gene>
<dbReference type="PANTHER" id="PTHR42790:SF19">
    <property type="entry name" value="KYNURENINE_ALPHA-AMINOADIPATE AMINOTRANSFERASE, MITOCHONDRIAL"/>
    <property type="match status" value="1"/>
</dbReference>
<dbReference type="Gene3D" id="3.90.1150.10">
    <property type="entry name" value="Aspartate Aminotransferase, domain 1"/>
    <property type="match status" value="1"/>
</dbReference>
<dbReference type="GO" id="GO:0030170">
    <property type="term" value="F:pyridoxal phosphate binding"/>
    <property type="evidence" value="ECO:0007669"/>
    <property type="project" value="InterPro"/>
</dbReference>
<dbReference type="GO" id="GO:0008483">
    <property type="term" value="F:transaminase activity"/>
    <property type="evidence" value="ECO:0007669"/>
    <property type="project" value="UniProtKB-KW"/>
</dbReference>
<dbReference type="InterPro" id="IPR015422">
    <property type="entry name" value="PyrdxlP-dep_Trfase_small"/>
</dbReference>
<dbReference type="AlphaFoldDB" id="A0A2M8WRW4"/>
<dbReference type="EMBL" id="PGTZ01000007">
    <property type="protein sequence ID" value="PJI93682.1"/>
    <property type="molecule type" value="Genomic_DNA"/>
</dbReference>
<dbReference type="GO" id="GO:1901605">
    <property type="term" value="P:alpha-amino acid metabolic process"/>
    <property type="evidence" value="ECO:0007669"/>
    <property type="project" value="TreeGrafter"/>
</dbReference>
<dbReference type="InterPro" id="IPR050859">
    <property type="entry name" value="Class-I_PLP-dep_aminotransf"/>
</dbReference>
<keyword evidence="7" id="KW-1185">Reference proteome</keyword>
<name>A0A2M8WRW4_9MICO</name>
<dbReference type="OrthoDB" id="199743at2"/>
<dbReference type="InterPro" id="IPR004839">
    <property type="entry name" value="Aminotransferase_I/II_large"/>
</dbReference>
<evidence type="ECO:0000256" key="1">
    <source>
        <dbReference type="ARBA" id="ARBA00001933"/>
    </source>
</evidence>
<organism evidence="6 7">
    <name type="scientific">Luteimicrobium subarcticum</name>
    <dbReference type="NCBI Taxonomy" id="620910"/>
    <lineage>
        <taxon>Bacteria</taxon>
        <taxon>Bacillati</taxon>
        <taxon>Actinomycetota</taxon>
        <taxon>Actinomycetes</taxon>
        <taxon>Micrococcales</taxon>
        <taxon>Luteimicrobium</taxon>
    </lineage>
</organism>
<evidence type="ECO:0000256" key="3">
    <source>
        <dbReference type="ARBA" id="ARBA00022679"/>
    </source>
</evidence>
<evidence type="ECO:0000256" key="4">
    <source>
        <dbReference type="ARBA" id="ARBA00022898"/>
    </source>
</evidence>
<dbReference type="CDD" id="cd00609">
    <property type="entry name" value="AAT_like"/>
    <property type="match status" value="1"/>
</dbReference>
<comment type="caution">
    <text evidence="6">The sequence shown here is derived from an EMBL/GenBank/DDBJ whole genome shotgun (WGS) entry which is preliminary data.</text>
</comment>
<sequence>MSLTVDAPTTRSARRRPDLVSALRAPQGFGDATLRDRAPDAIELLGGIPDPSVLPADELAAATARVLARPGLAALQYSRTQGISPLREWVAAREGVPVERVLVTNGGFHGLSLAVQAVVERGATVAVDNPVFPLFLRGLELSDARVAPVPVGAHGIDVEALADLLRGGLRPAALYTVPDFHNPSQGTLPTEQRRALVRLAEHYGFVVLADNPYRELRFRGTPQDVEPFNTSSHVVHVNTFTKTLGPGLRLGWVVLPDDLAADVAALRARQDGHSSTFVQAVVGELVTSDPDLFDRVLDTARALYRRRSDALADALEAAAPGAFRVERPEGGLFLWPEIADPDVDPEVLAADAAAEGVLYQRGSFFPSGPGTDAHRHLRLSFGDTSEARLVEAARRLGRAVRRQR</sequence>
<proteinExistence type="predicted"/>
<dbReference type="Gene3D" id="3.40.640.10">
    <property type="entry name" value="Type I PLP-dependent aspartate aminotransferase-like (Major domain)"/>
    <property type="match status" value="1"/>
</dbReference>